<dbReference type="AlphaFoldDB" id="M5FBL0"/>
<comment type="caution">
    <text evidence="1">The sequence shown here is derived from an EMBL/GenBank/DDBJ whole genome shotgun (WGS) entry which is preliminary data.</text>
</comment>
<dbReference type="STRING" id="1297569.MESS2_980008"/>
<dbReference type="EMBL" id="CAUM01000170">
    <property type="protein sequence ID" value="CCV09286.1"/>
    <property type="molecule type" value="Genomic_DNA"/>
</dbReference>
<dbReference type="Proteomes" id="UP000012062">
    <property type="component" value="Unassembled WGS sequence"/>
</dbReference>
<keyword evidence="2" id="KW-1185">Reference proteome</keyword>
<reference evidence="1 2" key="1">
    <citation type="submission" date="2013-02" db="EMBL/GenBank/DDBJ databases">
        <authorList>
            <person name="Genoscope - CEA"/>
        </authorList>
    </citation>
    <scope>NUCLEOTIDE SEQUENCE [LARGE SCALE GENOMIC DNA]</scope>
    <source>
        <strain evidence="1 2">STM 2683</strain>
    </source>
</reference>
<protein>
    <submittedName>
        <fullName evidence="1">Uncharacterized protein</fullName>
    </submittedName>
</protein>
<organism evidence="1 2">
    <name type="scientific">Mesorhizobium metallidurans STM 2683</name>
    <dbReference type="NCBI Taxonomy" id="1297569"/>
    <lineage>
        <taxon>Bacteria</taxon>
        <taxon>Pseudomonadati</taxon>
        <taxon>Pseudomonadota</taxon>
        <taxon>Alphaproteobacteria</taxon>
        <taxon>Hyphomicrobiales</taxon>
        <taxon>Phyllobacteriaceae</taxon>
        <taxon>Mesorhizobium</taxon>
    </lineage>
</organism>
<evidence type="ECO:0000313" key="1">
    <source>
        <dbReference type="EMBL" id="CCV09286.1"/>
    </source>
</evidence>
<gene>
    <name evidence="1" type="ORF">MESS2_980008</name>
</gene>
<proteinExistence type="predicted"/>
<accession>M5FBL0</accession>
<sequence length="55" mass="6170">MCAPPLRRGARTSDDPEADLLCSVRLLFLMLKVTPAYKRTRQLPDAVVSVLSREL</sequence>
<name>M5FBL0_9HYPH</name>
<evidence type="ECO:0000313" key="2">
    <source>
        <dbReference type="Proteomes" id="UP000012062"/>
    </source>
</evidence>